<keyword evidence="1" id="KW-0732">Signal</keyword>
<evidence type="ECO:0000256" key="1">
    <source>
        <dbReference type="SAM" id="SignalP"/>
    </source>
</evidence>
<dbReference type="Proteomes" id="UP001281003">
    <property type="component" value="Unassembled WGS sequence"/>
</dbReference>
<comment type="caution">
    <text evidence="2">The sequence shown here is derived from an EMBL/GenBank/DDBJ whole genome shotgun (WGS) entry which is preliminary data.</text>
</comment>
<reference evidence="2" key="2">
    <citation type="submission" date="2023-07" db="EMBL/GenBank/DDBJ databases">
        <authorList>
            <consortium name="Lawrence Berkeley National Laboratory"/>
            <person name="Haridas S."/>
            <person name="Hensen N."/>
            <person name="Bonometti L."/>
            <person name="Westerberg I."/>
            <person name="Brannstrom I.O."/>
            <person name="Guillou S."/>
            <person name="Cros-Aarteil S."/>
            <person name="Calhoun S."/>
            <person name="Kuo A."/>
            <person name="Mondo S."/>
            <person name="Pangilinan J."/>
            <person name="Riley R."/>
            <person name="LaButti K."/>
            <person name="Andreopoulos B."/>
            <person name="Lipzen A."/>
            <person name="Chen C."/>
            <person name="Yanf M."/>
            <person name="Daum C."/>
            <person name="Ng V."/>
            <person name="Clum A."/>
            <person name="Steindorff A."/>
            <person name="Ohm R."/>
            <person name="Martin F."/>
            <person name="Silar P."/>
            <person name="Natvig D."/>
            <person name="Lalanne C."/>
            <person name="Gautier V."/>
            <person name="Ament-velasquez S.L."/>
            <person name="Kruys A."/>
            <person name="Hutchinson M.I."/>
            <person name="Powell A.J."/>
            <person name="Barry K."/>
            <person name="Miller A.N."/>
            <person name="Grigoriev I.V."/>
            <person name="Debuchy R."/>
            <person name="Gladieux P."/>
            <person name="Thoren M.H."/>
            <person name="Johannesson H."/>
        </authorList>
    </citation>
    <scope>NUCLEOTIDE SEQUENCE</scope>
    <source>
        <strain evidence="2">FGSC 1904</strain>
    </source>
</reference>
<dbReference type="Pfam" id="PF11937">
    <property type="entry name" value="DUF3455"/>
    <property type="match status" value="1"/>
</dbReference>
<keyword evidence="3" id="KW-1185">Reference proteome</keyword>
<evidence type="ECO:0000313" key="3">
    <source>
        <dbReference type="Proteomes" id="UP001281003"/>
    </source>
</evidence>
<evidence type="ECO:0008006" key="4">
    <source>
        <dbReference type="Google" id="ProtNLM"/>
    </source>
</evidence>
<dbReference type="PANTHER" id="PTHR35567:SF3">
    <property type="entry name" value="MALATE DEHYDROGENASE"/>
    <property type="match status" value="1"/>
</dbReference>
<proteinExistence type="predicted"/>
<dbReference type="PANTHER" id="PTHR35567">
    <property type="entry name" value="MALATE DEHYDROGENASE (AFU_ORTHOLOGUE AFUA_2G13800)"/>
    <property type="match status" value="1"/>
</dbReference>
<dbReference type="AlphaFoldDB" id="A0AAE0NVJ5"/>
<name>A0AAE0NVJ5_SORBR</name>
<sequence length="263" mass="27566">MVSTKSLLLAAFSTIAYAAPTKGPCKSLTPTLPSTGGDDLISPSPTARLKKIVIGHGIQNYTCVSALGAASPTPSATGALAVLYDVTTLYPGLSKSSLSLSAFNLLPHALLWDRPVPLNRPDNSSYSASTTSPFPAHSDLTNLANYPSLKYAGHHFFDNTGTPIFDLDVSGLKASVTKIGNVAAPKDADRGVLDTGAVAWLKLVDNKKGESKGVNLVYRVQTAGGNPEGCVVADGGNGKEKRGLGVGETQSVPYTTFYWFYEE</sequence>
<organism evidence="2 3">
    <name type="scientific">Sordaria brevicollis</name>
    <dbReference type="NCBI Taxonomy" id="83679"/>
    <lineage>
        <taxon>Eukaryota</taxon>
        <taxon>Fungi</taxon>
        <taxon>Dikarya</taxon>
        <taxon>Ascomycota</taxon>
        <taxon>Pezizomycotina</taxon>
        <taxon>Sordariomycetes</taxon>
        <taxon>Sordariomycetidae</taxon>
        <taxon>Sordariales</taxon>
        <taxon>Sordariaceae</taxon>
        <taxon>Sordaria</taxon>
    </lineage>
</organism>
<dbReference type="InterPro" id="IPR021851">
    <property type="entry name" value="DUF3455"/>
</dbReference>
<protein>
    <recommendedName>
        <fullName evidence="4">Malate dehydrogenase</fullName>
    </recommendedName>
</protein>
<reference evidence="2" key="1">
    <citation type="journal article" date="2023" name="Mol. Phylogenet. Evol.">
        <title>Genome-scale phylogeny and comparative genomics of the fungal order Sordariales.</title>
        <authorList>
            <person name="Hensen N."/>
            <person name="Bonometti L."/>
            <person name="Westerberg I."/>
            <person name="Brannstrom I.O."/>
            <person name="Guillou S."/>
            <person name="Cros-Aarteil S."/>
            <person name="Calhoun S."/>
            <person name="Haridas S."/>
            <person name="Kuo A."/>
            <person name="Mondo S."/>
            <person name="Pangilinan J."/>
            <person name="Riley R."/>
            <person name="LaButti K."/>
            <person name="Andreopoulos B."/>
            <person name="Lipzen A."/>
            <person name="Chen C."/>
            <person name="Yan M."/>
            <person name="Daum C."/>
            <person name="Ng V."/>
            <person name="Clum A."/>
            <person name="Steindorff A."/>
            <person name="Ohm R.A."/>
            <person name="Martin F."/>
            <person name="Silar P."/>
            <person name="Natvig D.O."/>
            <person name="Lalanne C."/>
            <person name="Gautier V."/>
            <person name="Ament-Velasquez S.L."/>
            <person name="Kruys A."/>
            <person name="Hutchinson M.I."/>
            <person name="Powell A.J."/>
            <person name="Barry K."/>
            <person name="Miller A.N."/>
            <person name="Grigoriev I.V."/>
            <person name="Debuchy R."/>
            <person name="Gladieux P."/>
            <person name="Hiltunen Thoren M."/>
            <person name="Johannesson H."/>
        </authorList>
    </citation>
    <scope>NUCLEOTIDE SEQUENCE</scope>
    <source>
        <strain evidence="2">FGSC 1904</strain>
    </source>
</reference>
<dbReference type="EMBL" id="JAUTDP010000016">
    <property type="protein sequence ID" value="KAK3388400.1"/>
    <property type="molecule type" value="Genomic_DNA"/>
</dbReference>
<accession>A0AAE0NVJ5</accession>
<gene>
    <name evidence="2" type="ORF">B0T20DRAFT_397913</name>
</gene>
<feature type="signal peptide" evidence="1">
    <location>
        <begin position="1"/>
        <end position="18"/>
    </location>
</feature>
<evidence type="ECO:0000313" key="2">
    <source>
        <dbReference type="EMBL" id="KAK3388400.1"/>
    </source>
</evidence>
<feature type="chain" id="PRO_5042087628" description="Malate dehydrogenase" evidence="1">
    <location>
        <begin position="19"/>
        <end position="263"/>
    </location>
</feature>